<name>A0ABV8MPJ5_9NEIS</name>
<dbReference type="Proteomes" id="UP001595791">
    <property type="component" value="Unassembled WGS sequence"/>
</dbReference>
<keyword evidence="3" id="KW-1185">Reference proteome</keyword>
<evidence type="ECO:0008006" key="4">
    <source>
        <dbReference type="Google" id="ProtNLM"/>
    </source>
</evidence>
<dbReference type="EMBL" id="JBHSBU010000001">
    <property type="protein sequence ID" value="MFC4159246.1"/>
    <property type="molecule type" value="Genomic_DNA"/>
</dbReference>
<gene>
    <name evidence="2" type="ORF">ACFOW7_07735</name>
</gene>
<comment type="caution">
    <text evidence="2">The sequence shown here is derived from an EMBL/GenBank/DDBJ whole genome shotgun (WGS) entry which is preliminary data.</text>
</comment>
<evidence type="ECO:0000256" key="1">
    <source>
        <dbReference type="SAM" id="MobiDB-lite"/>
    </source>
</evidence>
<proteinExistence type="predicted"/>
<evidence type="ECO:0000313" key="2">
    <source>
        <dbReference type="EMBL" id="MFC4159246.1"/>
    </source>
</evidence>
<feature type="compositionally biased region" description="Polar residues" evidence="1">
    <location>
        <begin position="23"/>
        <end position="44"/>
    </location>
</feature>
<evidence type="ECO:0000313" key="3">
    <source>
        <dbReference type="Proteomes" id="UP001595791"/>
    </source>
</evidence>
<accession>A0ABV8MPJ5</accession>
<sequence>MAINSLSSALNNLTLPRFDMERSSTQQRDTPRQTTSGDQASRVDLSTPTQALAALDDLSAAVGELPWRDLLGQALGATLSGFGVKAADQGSDGGLAIDNFKADLNYQRDRVQLSSDSLSSQGGLARFEHRAIDFEQEALHFSASGTIKLEDGRQLEFKAEISIARLSLKSEQTRIETDQPLELNFDRQGMQGAGEGGNLRQLLAKLQENAAEMVEAGKDKDADKPDWLKSMDEMMGQLRIWARDVAGIEGLADLGAFDLNGQGVAAGRDSQGGSRGAASLLNLQA</sequence>
<feature type="region of interest" description="Disordered" evidence="1">
    <location>
        <begin position="16"/>
        <end position="44"/>
    </location>
</feature>
<dbReference type="RefSeq" id="WP_378162801.1">
    <property type="nucleotide sequence ID" value="NZ_JBHSBU010000001.1"/>
</dbReference>
<protein>
    <recommendedName>
        <fullName evidence="4">DUF945 domain-containing protein</fullName>
    </recommendedName>
</protein>
<reference evidence="3" key="1">
    <citation type="journal article" date="2019" name="Int. J. Syst. Evol. Microbiol.">
        <title>The Global Catalogue of Microorganisms (GCM) 10K type strain sequencing project: providing services to taxonomists for standard genome sequencing and annotation.</title>
        <authorList>
            <consortium name="The Broad Institute Genomics Platform"/>
            <consortium name="The Broad Institute Genome Sequencing Center for Infectious Disease"/>
            <person name="Wu L."/>
            <person name="Ma J."/>
        </authorList>
    </citation>
    <scope>NUCLEOTIDE SEQUENCE [LARGE SCALE GENOMIC DNA]</scope>
    <source>
        <strain evidence="3">LMG 29894</strain>
    </source>
</reference>
<organism evidence="2 3">
    <name type="scientific">Chitinimonas lacunae</name>
    <dbReference type="NCBI Taxonomy" id="1963018"/>
    <lineage>
        <taxon>Bacteria</taxon>
        <taxon>Pseudomonadati</taxon>
        <taxon>Pseudomonadota</taxon>
        <taxon>Betaproteobacteria</taxon>
        <taxon>Neisseriales</taxon>
        <taxon>Chitinibacteraceae</taxon>
        <taxon>Chitinimonas</taxon>
    </lineage>
</organism>